<dbReference type="SMART" id="SM01352">
    <property type="entry name" value="APCDDC"/>
    <property type="match status" value="1"/>
</dbReference>
<reference evidence="8 9" key="1">
    <citation type="submission" date="2015-09" db="EMBL/GenBank/DDBJ databases">
        <title>Trachymyrmex cornetzi WGS genome.</title>
        <authorList>
            <person name="Nygaard S."/>
            <person name="Hu H."/>
            <person name="Boomsma J."/>
            <person name="Zhang G."/>
        </authorList>
    </citation>
    <scope>NUCLEOTIDE SEQUENCE [LARGE SCALE GENOMIC DNA]</scope>
    <source>
        <strain evidence="8">Tcor2-1</strain>
        <tissue evidence="8">Whole body</tissue>
    </source>
</reference>
<feature type="domain" description="APCDD1" evidence="7">
    <location>
        <begin position="1"/>
        <end position="262"/>
    </location>
</feature>
<evidence type="ECO:0000313" key="8">
    <source>
        <dbReference type="EMBL" id="KYN27524.1"/>
    </source>
</evidence>
<dbReference type="PANTHER" id="PTHR31021">
    <property type="entry name" value="ADENOMATOSIS POLYPOSIS COLI DOWN-REGULATED 1"/>
    <property type="match status" value="1"/>
</dbReference>
<dbReference type="Proteomes" id="UP000078492">
    <property type="component" value="Unassembled WGS sequence"/>
</dbReference>
<dbReference type="AlphaFoldDB" id="A0A151JMG9"/>
<evidence type="ECO:0000256" key="6">
    <source>
        <dbReference type="SAM" id="Phobius"/>
    </source>
</evidence>
<dbReference type="GO" id="GO:0017147">
    <property type="term" value="F:Wnt-protein binding"/>
    <property type="evidence" value="ECO:0007669"/>
    <property type="project" value="InterPro"/>
</dbReference>
<feature type="non-terminal residue" evidence="8">
    <location>
        <position position="1"/>
    </location>
</feature>
<evidence type="ECO:0000256" key="3">
    <source>
        <dbReference type="ARBA" id="ARBA00022729"/>
    </source>
</evidence>
<evidence type="ECO:0000256" key="1">
    <source>
        <dbReference type="ARBA" id="ARBA00004167"/>
    </source>
</evidence>
<keyword evidence="9" id="KW-1185">Reference proteome</keyword>
<dbReference type="EMBL" id="KQ978916">
    <property type="protein sequence ID" value="KYN27524.1"/>
    <property type="molecule type" value="Genomic_DNA"/>
</dbReference>
<evidence type="ECO:0000256" key="2">
    <source>
        <dbReference type="ARBA" id="ARBA00022692"/>
    </source>
</evidence>
<comment type="subcellular location">
    <subcellularLocation>
        <location evidence="1">Membrane</location>
        <topology evidence="1">Single-pass membrane protein</topology>
    </subcellularLocation>
</comment>
<evidence type="ECO:0000256" key="4">
    <source>
        <dbReference type="ARBA" id="ARBA00023136"/>
    </source>
</evidence>
<feature type="transmembrane region" description="Helical" evidence="6">
    <location>
        <begin position="526"/>
        <end position="544"/>
    </location>
</feature>
<keyword evidence="6" id="KW-1133">Transmembrane helix</keyword>
<dbReference type="PANTHER" id="PTHR31021:SF1">
    <property type="entry name" value="CHROMOSOME UNDETERMINED SCAFFOLD_56, WHOLE GENOME SHOTGUN SEQUENCE"/>
    <property type="match status" value="1"/>
</dbReference>
<dbReference type="InterPro" id="IPR029405">
    <property type="entry name" value="APCDD1_dom"/>
</dbReference>
<dbReference type="Pfam" id="PF14921">
    <property type="entry name" value="APCDDC"/>
    <property type="match status" value="1"/>
</dbReference>
<dbReference type="STRING" id="471704.A0A151JMG9"/>
<evidence type="ECO:0000259" key="7">
    <source>
        <dbReference type="SMART" id="SM01352"/>
    </source>
</evidence>
<protein>
    <submittedName>
        <fullName evidence="8">Protein APCDD1</fullName>
    </submittedName>
</protein>
<keyword evidence="2 6" id="KW-0812">Transmembrane</keyword>
<evidence type="ECO:0000313" key="9">
    <source>
        <dbReference type="Proteomes" id="UP000078492"/>
    </source>
</evidence>
<name>A0A151JMG9_9HYME</name>
<dbReference type="GO" id="GO:0030178">
    <property type="term" value="P:negative regulation of Wnt signaling pathway"/>
    <property type="evidence" value="ECO:0007669"/>
    <property type="project" value="InterPro"/>
</dbReference>
<gene>
    <name evidence="8" type="ORF">ALC57_03087</name>
</gene>
<accession>A0A151JMG9</accession>
<organism evidence="8 9">
    <name type="scientific">Trachymyrmex cornetzi</name>
    <dbReference type="NCBI Taxonomy" id="471704"/>
    <lineage>
        <taxon>Eukaryota</taxon>
        <taxon>Metazoa</taxon>
        <taxon>Ecdysozoa</taxon>
        <taxon>Arthropoda</taxon>
        <taxon>Hexapoda</taxon>
        <taxon>Insecta</taxon>
        <taxon>Pterygota</taxon>
        <taxon>Neoptera</taxon>
        <taxon>Endopterygota</taxon>
        <taxon>Hymenoptera</taxon>
        <taxon>Apocrita</taxon>
        <taxon>Aculeata</taxon>
        <taxon>Formicoidea</taxon>
        <taxon>Formicidae</taxon>
        <taxon>Myrmicinae</taxon>
        <taxon>Trachymyrmex</taxon>
    </lineage>
</organism>
<dbReference type="InterPro" id="IPR042425">
    <property type="entry name" value="APCDD1"/>
</dbReference>
<proteinExistence type="predicted"/>
<keyword evidence="4 6" id="KW-0472">Membrane</keyword>
<keyword evidence="5" id="KW-0325">Glycoprotein</keyword>
<evidence type="ECO:0000256" key="5">
    <source>
        <dbReference type="ARBA" id="ARBA00023180"/>
    </source>
</evidence>
<keyword evidence="3" id="KW-0732">Signal</keyword>
<dbReference type="GO" id="GO:0005886">
    <property type="term" value="C:plasma membrane"/>
    <property type="evidence" value="ECO:0007669"/>
    <property type="project" value="InterPro"/>
</dbReference>
<sequence>QCETAIMEIRREDRATIADDSPSRLYSTWLSQECEVRAGPEYIIRKYTFFKNGTFLLLRYHYAEESCSIATHTVTIHGSIKLLGSSAIVSGATETRFHVDAINIVPLNRRVAHKFGHRLNLTCGPQPKWRPYVPEVIYEQPRQRSAALSWQGPIYNSLQIHSSAKKKLGMNCLEPFGIEFAELKLLRVQKKSFESSSSNRYHKLPQIQLFLASPTPNIHSRWNYKPTSLQSTAMIRADTVSGCPICSSVSRSTEFSPPLLHQTAALPALIGGYWHSERCESSEGGVWSRRQFQIHSGDKLWAGQWDYYNDPQCSMFLYAITAAGSYIQRTGRQRRHEQRPVTIDKKVQERQERSLTDDVHRQLLRDEQSIVESRFAAMLRGHQAYETTTRKPFPTWSTLTGTTELDLHIAESTLIPGDAAISTRCSADAADRRRLSAGVPLITWSRNCVPRAVEAPSTLGLRAKLGINWNSQYILLLGSRDDNMWEAPLRQCAQIPPHNSVLRAHLRRSIGLRFGLLPASASSSRLSAWCLLSCILLCFIYYLVRR</sequence>